<comment type="similarity">
    <text evidence="1">Belongs to the peptidase A1 family.</text>
</comment>
<dbReference type="AlphaFoldDB" id="A0AAD5RDC1"/>
<evidence type="ECO:0000313" key="3">
    <source>
        <dbReference type="EMBL" id="KAJ1374055.1"/>
    </source>
</evidence>
<proteinExistence type="inferred from homology"/>
<dbReference type="InterPro" id="IPR001461">
    <property type="entry name" value="Aspartic_peptidase_A1"/>
</dbReference>
<dbReference type="Gene3D" id="2.40.70.10">
    <property type="entry name" value="Acid Proteases"/>
    <property type="match status" value="1"/>
</dbReference>
<evidence type="ECO:0000259" key="2">
    <source>
        <dbReference type="PROSITE" id="PS51767"/>
    </source>
</evidence>
<sequence>MQVDSLDELSASAPPLNMSMGGSGGLITYGAVDTTNCDHHVNYVYLTSENVISDTGTSWIGAPSYIVNAVVNQTGAQLNYEYGFYTVLCSTMLTQPDLEFSINGVKYNVISEEYIIDLGLDYDTPFSDLMRRVSDLPGSLATHGSASTATSMTSVNSVSALLRPSIQNLEWDVLFVFMMAGD</sequence>
<keyword evidence="4" id="KW-1185">Reference proteome</keyword>
<dbReference type="Pfam" id="PF00026">
    <property type="entry name" value="Asp"/>
    <property type="match status" value="1"/>
</dbReference>
<name>A0AAD5RDC1_PARTN</name>
<evidence type="ECO:0000256" key="1">
    <source>
        <dbReference type="ARBA" id="ARBA00007447"/>
    </source>
</evidence>
<dbReference type="GO" id="GO:0005764">
    <property type="term" value="C:lysosome"/>
    <property type="evidence" value="ECO:0007669"/>
    <property type="project" value="TreeGrafter"/>
</dbReference>
<accession>A0AAD5RDC1</accession>
<dbReference type="SUPFAM" id="SSF50630">
    <property type="entry name" value="Acid proteases"/>
    <property type="match status" value="1"/>
</dbReference>
<feature type="domain" description="Peptidase A1" evidence="2">
    <location>
        <begin position="1"/>
        <end position="165"/>
    </location>
</feature>
<protein>
    <submittedName>
        <fullName evidence="3">Inositol hexakisphosphate and diphosphoinositol-pentakisphosphate kinase</fullName>
    </submittedName>
</protein>
<keyword evidence="3" id="KW-0418">Kinase</keyword>
<evidence type="ECO:0000313" key="4">
    <source>
        <dbReference type="Proteomes" id="UP001196413"/>
    </source>
</evidence>
<dbReference type="PROSITE" id="PS51767">
    <property type="entry name" value="PEPTIDASE_A1"/>
    <property type="match status" value="1"/>
</dbReference>
<dbReference type="PANTHER" id="PTHR47966:SF8">
    <property type="entry name" value="ASPARTIC PROTEASE 1-RELATED"/>
    <property type="match status" value="1"/>
</dbReference>
<dbReference type="EMBL" id="JAHQIW010007390">
    <property type="protein sequence ID" value="KAJ1374055.1"/>
    <property type="molecule type" value="Genomic_DNA"/>
</dbReference>
<reference evidence="3" key="1">
    <citation type="submission" date="2021-06" db="EMBL/GenBank/DDBJ databases">
        <title>Parelaphostrongylus tenuis whole genome reference sequence.</title>
        <authorList>
            <person name="Garwood T.J."/>
            <person name="Larsen P.A."/>
            <person name="Fountain-Jones N.M."/>
            <person name="Garbe J.R."/>
            <person name="Macchietto M.G."/>
            <person name="Kania S.A."/>
            <person name="Gerhold R.W."/>
            <person name="Richards J.E."/>
            <person name="Wolf T.M."/>
        </authorList>
    </citation>
    <scope>NUCLEOTIDE SEQUENCE</scope>
    <source>
        <strain evidence="3">MNPRO001-30</strain>
        <tissue evidence="3">Meninges</tissue>
    </source>
</reference>
<organism evidence="3 4">
    <name type="scientific">Parelaphostrongylus tenuis</name>
    <name type="common">Meningeal worm</name>
    <dbReference type="NCBI Taxonomy" id="148309"/>
    <lineage>
        <taxon>Eukaryota</taxon>
        <taxon>Metazoa</taxon>
        <taxon>Ecdysozoa</taxon>
        <taxon>Nematoda</taxon>
        <taxon>Chromadorea</taxon>
        <taxon>Rhabditida</taxon>
        <taxon>Rhabditina</taxon>
        <taxon>Rhabditomorpha</taxon>
        <taxon>Strongyloidea</taxon>
        <taxon>Metastrongylidae</taxon>
        <taxon>Parelaphostrongylus</taxon>
    </lineage>
</organism>
<dbReference type="InterPro" id="IPR033121">
    <property type="entry name" value="PEPTIDASE_A1"/>
</dbReference>
<comment type="caution">
    <text evidence="3">The sequence shown here is derived from an EMBL/GenBank/DDBJ whole genome shotgun (WGS) entry which is preliminary data.</text>
</comment>
<dbReference type="GO" id="GO:0016301">
    <property type="term" value="F:kinase activity"/>
    <property type="evidence" value="ECO:0007669"/>
    <property type="project" value="UniProtKB-KW"/>
</dbReference>
<keyword evidence="3" id="KW-0808">Transferase</keyword>
<dbReference type="PANTHER" id="PTHR47966">
    <property type="entry name" value="BETA-SITE APP-CLEAVING ENZYME, ISOFORM A-RELATED"/>
    <property type="match status" value="1"/>
</dbReference>
<dbReference type="InterPro" id="IPR021109">
    <property type="entry name" value="Peptidase_aspartic_dom_sf"/>
</dbReference>
<dbReference type="GO" id="GO:0006508">
    <property type="term" value="P:proteolysis"/>
    <property type="evidence" value="ECO:0007669"/>
    <property type="project" value="InterPro"/>
</dbReference>
<dbReference type="GO" id="GO:0004190">
    <property type="term" value="F:aspartic-type endopeptidase activity"/>
    <property type="evidence" value="ECO:0007669"/>
    <property type="project" value="InterPro"/>
</dbReference>
<gene>
    <name evidence="3" type="primary">ASP-1_23</name>
    <name evidence="3" type="ORF">KIN20_036648</name>
</gene>
<dbReference type="Proteomes" id="UP001196413">
    <property type="component" value="Unassembled WGS sequence"/>
</dbReference>